<dbReference type="InterPro" id="IPR041135">
    <property type="entry name" value="Nmad3"/>
</dbReference>
<evidence type="ECO:0000259" key="1">
    <source>
        <dbReference type="Pfam" id="PF18754"/>
    </source>
</evidence>
<sequence>MKIIFSRKGFDGTAGGCPSPIVDGQPLSLPIPSKMPTPTRFGDLDGAYGALVTDLTGGRLSSASWCHLDPDIVQDTLPRRPGWRGALGQVAAAQGHLAKQVVGVGDLFIFWGLFRPVEHRQRWTFVGEREHRVWGWLQVGEVIDLGPDGSHALNDRPWLVDHPHVRAGWNAQNVLYVAADQLVIGSKELPLAGCGTLNKGYRLSHGSATPSVWRSPDWLNPLQGGCGMTYHSPERWSADGIVRCAARGQEFVANPEPSPEVHAWLTALLTENIQ</sequence>
<protein>
    <recommendedName>
        <fullName evidence="1">Nucleotide modification associated domain-containing protein</fullName>
    </recommendedName>
</protein>
<gene>
    <name evidence="2" type="ORF">SAMN05216466_103611</name>
</gene>
<dbReference type="Proteomes" id="UP000199706">
    <property type="component" value="Unassembled WGS sequence"/>
</dbReference>
<dbReference type="EMBL" id="FNCJ01000003">
    <property type="protein sequence ID" value="SDG51247.1"/>
    <property type="molecule type" value="Genomic_DNA"/>
</dbReference>
<dbReference type="AlphaFoldDB" id="A0A1G7UUR8"/>
<reference evidence="2 3" key="1">
    <citation type="submission" date="2016-10" db="EMBL/GenBank/DDBJ databases">
        <authorList>
            <person name="de Groot N.N."/>
        </authorList>
    </citation>
    <scope>NUCLEOTIDE SEQUENCE [LARGE SCALE GENOMIC DNA]</scope>
    <source>
        <strain evidence="2 3">LMG 2247</strain>
    </source>
</reference>
<evidence type="ECO:0000313" key="2">
    <source>
        <dbReference type="EMBL" id="SDG51247.1"/>
    </source>
</evidence>
<evidence type="ECO:0000313" key="3">
    <source>
        <dbReference type="Proteomes" id="UP000199706"/>
    </source>
</evidence>
<dbReference type="Pfam" id="PF18754">
    <property type="entry name" value="Nmad3"/>
    <property type="match status" value="1"/>
</dbReference>
<organism evidence="2 3">
    <name type="scientific">Paraburkholderia phenazinium</name>
    <dbReference type="NCBI Taxonomy" id="60549"/>
    <lineage>
        <taxon>Bacteria</taxon>
        <taxon>Pseudomonadati</taxon>
        <taxon>Pseudomonadota</taxon>
        <taxon>Betaproteobacteria</taxon>
        <taxon>Burkholderiales</taxon>
        <taxon>Burkholderiaceae</taxon>
        <taxon>Paraburkholderia</taxon>
    </lineage>
</organism>
<dbReference type="OrthoDB" id="9772090at2"/>
<feature type="domain" description="Nucleotide modification associated" evidence="1">
    <location>
        <begin position="2"/>
        <end position="253"/>
    </location>
</feature>
<name>A0A1G7UUR8_9BURK</name>
<dbReference type="RefSeq" id="WP_028645985.1">
    <property type="nucleotide sequence ID" value="NZ_FNCJ01000003.1"/>
</dbReference>
<accession>A0A1G7UUR8</accession>
<proteinExistence type="predicted"/>